<name>A0A977PV62_9CYAN</name>
<accession>A0A977PV62</accession>
<dbReference type="EMBL" id="CP073041">
    <property type="protein sequence ID" value="UXE60294.1"/>
    <property type="molecule type" value="Genomic_DNA"/>
</dbReference>
<proteinExistence type="predicted"/>
<sequence>MIATINANGQIQLSQPENLPIGKFKVVIVIDESTDPEALETTEVDNSFLSTAGDIIGSLQSLPADLSTNKQYFEGLVQGNQESNWDHLAKEIEQKSSLSQQQKLKKLLTSWLEEGDQNEQSETFKIMSEAEGISI</sequence>
<reference evidence="1" key="1">
    <citation type="submission" date="2021-04" db="EMBL/GenBank/DDBJ databases">
        <title>Genome sequence of Woronichinia naegeliana from Washington state freshwater lake bloom.</title>
        <authorList>
            <person name="Dreher T.W."/>
        </authorList>
    </citation>
    <scope>NUCLEOTIDE SEQUENCE</scope>
    <source>
        <strain evidence="1">WA131</strain>
    </source>
</reference>
<gene>
    <name evidence="1" type="ORF">KA717_32635</name>
</gene>
<dbReference type="Proteomes" id="UP001065613">
    <property type="component" value="Chromosome"/>
</dbReference>
<dbReference type="AlphaFoldDB" id="A0A977PV62"/>
<protein>
    <submittedName>
        <fullName evidence="1">Uncharacterized protein</fullName>
    </submittedName>
</protein>
<evidence type="ECO:0000313" key="1">
    <source>
        <dbReference type="EMBL" id="UXE60294.1"/>
    </source>
</evidence>
<organism evidence="1">
    <name type="scientific">Woronichinia naegeliana WA131</name>
    <dbReference type="NCBI Taxonomy" id="2824559"/>
    <lineage>
        <taxon>Bacteria</taxon>
        <taxon>Bacillati</taxon>
        <taxon>Cyanobacteriota</taxon>
        <taxon>Cyanophyceae</taxon>
        <taxon>Synechococcales</taxon>
        <taxon>Coelosphaeriaceae</taxon>
        <taxon>Woronichinia</taxon>
    </lineage>
</organism>
<dbReference type="KEGG" id="wna:KA717_32635"/>